<proteinExistence type="predicted"/>
<dbReference type="EMBL" id="MU856839">
    <property type="protein sequence ID" value="KAK4158440.1"/>
    <property type="molecule type" value="Genomic_DNA"/>
</dbReference>
<dbReference type="AlphaFoldDB" id="A0AAN6VVY9"/>
<dbReference type="InterPro" id="IPR013268">
    <property type="entry name" value="UTP16"/>
</dbReference>
<name>A0AAN6VVY9_9PEZI</name>
<feature type="compositionally biased region" description="Acidic residues" evidence="1">
    <location>
        <begin position="28"/>
        <end position="43"/>
    </location>
</feature>
<evidence type="ECO:0000256" key="1">
    <source>
        <dbReference type="SAM" id="MobiDB-lite"/>
    </source>
</evidence>
<feature type="compositionally biased region" description="Basic and acidic residues" evidence="1">
    <location>
        <begin position="273"/>
        <end position="282"/>
    </location>
</feature>
<gene>
    <name evidence="2" type="ORF">C8A00DRAFT_28719</name>
</gene>
<reference evidence="2" key="1">
    <citation type="journal article" date="2023" name="Mol. Phylogenet. Evol.">
        <title>Genome-scale phylogeny and comparative genomics of the fungal order Sordariales.</title>
        <authorList>
            <person name="Hensen N."/>
            <person name="Bonometti L."/>
            <person name="Westerberg I."/>
            <person name="Brannstrom I.O."/>
            <person name="Guillou S."/>
            <person name="Cros-Aarteil S."/>
            <person name="Calhoun S."/>
            <person name="Haridas S."/>
            <person name="Kuo A."/>
            <person name="Mondo S."/>
            <person name="Pangilinan J."/>
            <person name="Riley R."/>
            <person name="LaButti K."/>
            <person name="Andreopoulos B."/>
            <person name="Lipzen A."/>
            <person name="Chen C."/>
            <person name="Yan M."/>
            <person name="Daum C."/>
            <person name="Ng V."/>
            <person name="Clum A."/>
            <person name="Steindorff A."/>
            <person name="Ohm R.A."/>
            <person name="Martin F."/>
            <person name="Silar P."/>
            <person name="Natvig D.O."/>
            <person name="Lalanne C."/>
            <person name="Gautier V."/>
            <person name="Ament-Velasquez S.L."/>
            <person name="Kruys A."/>
            <person name="Hutchinson M.I."/>
            <person name="Powell A.J."/>
            <person name="Barry K."/>
            <person name="Miller A.N."/>
            <person name="Grigoriev I.V."/>
            <person name="Debuchy R."/>
            <person name="Gladieux P."/>
            <person name="Hiltunen Thoren M."/>
            <person name="Johannesson H."/>
        </authorList>
    </citation>
    <scope>NUCLEOTIDE SEQUENCE</scope>
    <source>
        <strain evidence="2">CBS 538.74</strain>
    </source>
</reference>
<feature type="compositionally biased region" description="Basic and acidic residues" evidence="1">
    <location>
        <begin position="9"/>
        <end position="19"/>
    </location>
</feature>
<feature type="compositionally biased region" description="Acidic residues" evidence="1">
    <location>
        <begin position="181"/>
        <end position="197"/>
    </location>
</feature>
<feature type="compositionally biased region" description="Basic and acidic residues" evidence="1">
    <location>
        <begin position="233"/>
        <end position="247"/>
    </location>
</feature>
<feature type="compositionally biased region" description="Low complexity" evidence="1">
    <location>
        <begin position="211"/>
        <end position="227"/>
    </location>
</feature>
<dbReference type="Proteomes" id="UP001302745">
    <property type="component" value="Unassembled WGS sequence"/>
</dbReference>
<reference evidence="2" key="2">
    <citation type="submission" date="2023-05" db="EMBL/GenBank/DDBJ databases">
        <authorList>
            <consortium name="Lawrence Berkeley National Laboratory"/>
            <person name="Steindorff A."/>
            <person name="Hensen N."/>
            <person name="Bonometti L."/>
            <person name="Westerberg I."/>
            <person name="Brannstrom I.O."/>
            <person name="Guillou S."/>
            <person name="Cros-Aarteil S."/>
            <person name="Calhoun S."/>
            <person name="Haridas S."/>
            <person name="Kuo A."/>
            <person name="Mondo S."/>
            <person name="Pangilinan J."/>
            <person name="Riley R."/>
            <person name="Labutti K."/>
            <person name="Andreopoulos B."/>
            <person name="Lipzen A."/>
            <person name="Chen C."/>
            <person name="Yanf M."/>
            <person name="Daum C."/>
            <person name="Ng V."/>
            <person name="Clum A."/>
            <person name="Ohm R."/>
            <person name="Martin F."/>
            <person name="Silar P."/>
            <person name="Natvig D."/>
            <person name="Lalanne C."/>
            <person name="Gautier V."/>
            <person name="Ament-Velasquez S.L."/>
            <person name="Kruys A."/>
            <person name="Hutchinson M.I."/>
            <person name="Powell A.J."/>
            <person name="Barry K."/>
            <person name="Miller A.N."/>
            <person name="Grigoriev I.V."/>
            <person name="Debuchy R."/>
            <person name="Gladieux P."/>
            <person name="Thoren M.H."/>
            <person name="Johannesson H."/>
        </authorList>
    </citation>
    <scope>NUCLEOTIDE SEQUENCE</scope>
    <source>
        <strain evidence="2">CBS 538.74</strain>
    </source>
</reference>
<feature type="region of interest" description="Disordered" evidence="1">
    <location>
        <begin position="1"/>
        <end position="336"/>
    </location>
</feature>
<comment type="caution">
    <text evidence="2">The sequence shown here is derived from an EMBL/GenBank/DDBJ whole genome shotgun (WGS) entry which is preliminary data.</text>
</comment>
<accession>A0AAN6VVY9</accession>
<organism evidence="2 3">
    <name type="scientific">Chaetomidium leptoderma</name>
    <dbReference type="NCBI Taxonomy" id="669021"/>
    <lineage>
        <taxon>Eukaryota</taxon>
        <taxon>Fungi</taxon>
        <taxon>Dikarya</taxon>
        <taxon>Ascomycota</taxon>
        <taxon>Pezizomycotina</taxon>
        <taxon>Sordariomycetes</taxon>
        <taxon>Sordariomycetidae</taxon>
        <taxon>Sordariales</taxon>
        <taxon>Chaetomiaceae</taxon>
        <taxon>Chaetomidium</taxon>
    </lineage>
</organism>
<feature type="compositionally biased region" description="Basic and acidic residues" evidence="1">
    <location>
        <begin position="136"/>
        <end position="169"/>
    </location>
</feature>
<dbReference type="Pfam" id="PF08297">
    <property type="entry name" value="U3_snoRNA_assoc"/>
    <property type="match status" value="1"/>
</dbReference>
<dbReference type="GO" id="GO:0030515">
    <property type="term" value="F:snoRNA binding"/>
    <property type="evidence" value="ECO:0007669"/>
    <property type="project" value="InterPro"/>
</dbReference>
<sequence>MSARRSARKLPEKTEKAVDVIEILSSDSEPEDPEEPEIDDEAPESVSNDQDVIDQPLLRAAGIKYKNSKPDEEEEEPLSDRQQSPSSAKLAVRVRGTGSTKHRHVSIEIPLPTSSELRRRKAEAETSGSQEGNDEEVFKTPSDKRHITFDDSEHDEFVTPREAPSRDPLESSIARPTGKDVEEEEEEEEEDSDDEAPPEAVSTRAAEAETLKAAGAAAKAAEQQVAASKRKRQERDAFLRRQAEERKRTQKPTRQESDDEGDATPGTQEPPLETEKRKREVPKLLPLELLESDDEDVVSQQASSAPNGQHKRRKLGGAEQALLRGPKLPKDKRLGSTAYRVMKGTGDARLAPKVRKQAVGLRETLLQRDRVAQPRGGFFVRNR</sequence>
<keyword evidence="3" id="KW-1185">Reference proteome</keyword>
<evidence type="ECO:0000313" key="3">
    <source>
        <dbReference type="Proteomes" id="UP001302745"/>
    </source>
</evidence>
<evidence type="ECO:0000313" key="2">
    <source>
        <dbReference type="EMBL" id="KAK4158440.1"/>
    </source>
</evidence>
<protein>
    <submittedName>
        <fullName evidence="2">Uncharacterized protein</fullName>
    </submittedName>
</protein>
<dbReference type="GO" id="GO:0006364">
    <property type="term" value="P:rRNA processing"/>
    <property type="evidence" value="ECO:0007669"/>
    <property type="project" value="InterPro"/>
</dbReference>